<evidence type="ECO:0000313" key="2">
    <source>
        <dbReference type="Proteomes" id="UP000636709"/>
    </source>
</evidence>
<sequence length="179" mass="19391">MALEARPITWVFQEVIQPQGRFWCGADTEVDEDLGDAEGNAQIKLYLLYRYKPANLMHDDKPNHRMPRGDGRGTNVKDGRVLCLRLDSLAFIYLAGGVEAVRTAGGMTAIGRGSGGAAGLGGDERQGRNYEVGVVDNIQIATKEAEGMDTQAMVIKVETLVVLELGLTSLTVTVAQRKI</sequence>
<dbReference type="Proteomes" id="UP000636709">
    <property type="component" value="Unassembled WGS sequence"/>
</dbReference>
<gene>
    <name evidence="1" type="ORF">HU200_053601</name>
</gene>
<comment type="caution">
    <text evidence="1">The sequence shown here is derived from an EMBL/GenBank/DDBJ whole genome shotgun (WGS) entry which is preliminary data.</text>
</comment>
<accession>A0A835ARX1</accession>
<organism evidence="1 2">
    <name type="scientific">Digitaria exilis</name>
    <dbReference type="NCBI Taxonomy" id="1010633"/>
    <lineage>
        <taxon>Eukaryota</taxon>
        <taxon>Viridiplantae</taxon>
        <taxon>Streptophyta</taxon>
        <taxon>Embryophyta</taxon>
        <taxon>Tracheophyta</taxon>
        <taxon>Spermatophyta</taxon>
        <taxon>Magnoliopsida</taxon>
        <taxon>Liliopsida</taxon>
        <taxon>Poales</taxon>
        <taxon>Poaceae</taxon>
        <taxon>PACMAD clade</taxon>
        <taxon>Panicoideae</taxon>
        <taxon>Panicodae</taxon>
        <taxon>Paniceae</taxon>
        <taxon>Anthephorinae</taxon>
        <taxon>Digitaria</taxon>
    </lineage>
</organism>
<name>A0A835ARX1_9POAL</name>
<reference evidence="1" key="1">
    <citation type="submission" date="2020-07" db="EMBL/GenBank/DDBJ databases">
        <title>Genome sequence and genetic diversity analysis of an under-domesticated orphan crop, white fonio (Digitaria exilis).</title>
        <authorList>
            <person name="Bennetzen J.L."/>
            <person name="Chen S."/>
            <person name="Ma X."/>
            <person name="Wang X."/>
            <person name="Yssel A.E.J."/>
            <person name="Chaluvadi S.R."/>
            <person name="Johnson M."/>
            <person name="Gangashetty P."/>
            <person name="Hamidou F."/>
            <person name="Sanogo M.D."/>
            <person name="Zwaenepoel A."/>
            <person name="Wallace J."/>
            <person name="Van De Peer Y."/>
            <person name="Van Deynze A."/>
        </authorList>
    </citation>
    <scope>NUCLEOTIDE SEQUENCE</scope>
    <source>
        <tissue evidence="1">Leaves</tissue>
    </source>
</reference>
<proteinExistence type="predicted"/>
<dbReference type="EMBL" id="JACEFO010002306">
    <property type="protein sequence ID" value="KAF8666488.1"/>
    <property type="molecule type" value="Genomic_DNA"/>
</dbReference>
<evidence type="ECO:0000313" key="1">
    <source>
        <dbReference type="EMBL" id="KAF8666488.1"/>
    </source>
</evidence>
<dbReference type="AlphaFoldDB" id="A0A835ARX1"/>
<keyword evidence="2" id="KW-1185">Reference proteome</keyword>
<protein>
    <submittedName>
        <fullName evidence="1">Uncharacterized protein</fullName>
    </submittedName>
</protein>